<keyword evidence="7" id="KW-1185">Reference proteome</keyword>
<comment type="similarity">
    <text evidence="1">Belongs to the eukaryotic ribosomal protein eL31 family.</text>
</comment>
<dbReference type="Pfam" id="PF01198">
    <property type="entry name" value="Ribosomal_L31e"/>
    <property type="match status" value="1"/>
</dbReference>
<dbReference type="SMART" id="SM01380">
    <property type="entry name" value="Ribosomal_L31e"/>
    <property type="match status" value="1"/>
</dbReference>
<dbReference type="FunFam" id="3.10.440.10:FF:000001">
    <property type="entry name" value="60S ribosomal protein L31"/>
    <property type="match status" value="1"/>
</dbReference>
<organism evidence="6 7">
    <name type="scientific">Trichinella nelsoni</name>
    <dbReference type="NCBI Taxonomy" id="6336"/>
    <lineage>
        <taxon>Eukaryota</taxon>
        <taxon>Metazoa</taxon>
        <taxon>Ecdysozoa</taxon>
        <taxon>Nematoda</taxon>
        <taxon>Enoplea</taxon>
        <taxon>Dorylaimia</taxon>
        <taxon>Trichinellida</taxon>
        <taxon>Trichinellidae</taxon>
        <taxon>Trichinella</taxon>
    </lineage>
</organism>
<dbReference type="InterPro" id="IPR020052">
    <property type="entry name" value="Ribosomal_eL31_CS"/>
</dbReference>
<evidence type="ECO:0000256" key="1">
    <source>
        <dbReference type="ARBA" id="ARBA00010808"/>
    </source>
</evidence>
<dbReference type="EMBL" id="JYDL01000010">
    <property type="protein sequence ID" value="KRX25881.1"/>
    <property type="molecule type" value="Genomic_DNA"/>
</dbReference>
<gene>
    <name evidence="6" type="primary">RPL31</name>
    <name evidence="6" type="ORF">T07_694</name>
</gene>
<dbReference type="PROSITE" id="PS01144">
    <property type="entry name" value="RIBOSOMAL_L31E"/>
    <property type="match status" value="1"/>
</dbReference>
<dbReference type="InterPro" id="IPR000054">
    <property type="entry name" value="Ribosomal_eL31"/>
</dbReference>
<evidence type="ECO:0000256" key="3">
    <source>
        <dbReference type="ARBA" id="ARBA00023274"/>
    </source>
</evidence>
<evidence type="ECO:0000256" key="2">
    <source>
        <dbReference type="ARBA" id="ARBA00022980"/>
    </source>
</evidence>
<protein>
    <recommendedName>
        <fullName evidence="4">Large ribosomal subunit protein eL31</fullName>
    </recommendedName>
    <alternativeName>
        <fullName evidence="5">60S ribosomal protein L31</fullName>
    </alternativeName>
</protein>
<dbReference type="GO" id="GO:0022625">
    <property type="term" value="C:cytosolic large ribosomal subunit"/>
    <property type="evidence" value="ECO:0007669"/>
    <property type="project" value="TreeGrafter"/>
</dbReference>
<evidence type="ECO:0000313" key="7">
    <source>
        <dbReference type="Proteomes" id="UP000054630"/>
    </source>
</evidence>
<dbReference type="AlphaFoldDB" id="A0A0V0SGG6"/>
<evidence type="ECO:0000256" key="4">
    <source>
        <dbReference type="ARBA" id="ARBA00035230"/>
    </source>
</evidence>
<evidence type="ECO:0000313" key="6">
    <source>
        <dbReference type="EMBL" id="KRX25881.1"/>
    </source>
</evidence>
<dbReference type="GO" id="GO:0003735">
    <property type="term" value="F:structural constituent of ribosome"/>
    <property type="evidence" value="ECO:0007669"/>
    <property type="project" value="InterPro"/>
</dbReference>
<keyword evidence="3" id="KW-0687">Ribonucleoprotein</keyword>
<dbReference type="CDD" id="cd00463">
    <property type="entry name" value="Ribosomal_L31e"/>
    <property type="match status" value="1"/>
</dbReference>
<dbReference type="OrthoDB" id="9739313at2759"/>
<dbReference type="Gene3D" id="3.10.440.10">
    <property type="match status" value="1"/>
</dbReference>
<dbReference type="PANTHER" id="PTHR10956">
    <property type="entry name" value="60S RIBOSOMAL PROTEIN L31"/>
    <property type="match status" value="1"/>
</dbReference>
<evidence type="ECO:0000256" key="5">
    <source>
        <dbReference type="ARBA" id="ARBA00035337"/>
    </source>
</evidence>
<dbReference type="PANTHER" id="PTHR10956:SF0">
    <property type="entry name" value="60S RIBOSOMAL PROTEIN L31"/>
    <property type="match status" value="1"/>
</dbReference>
<sequence>MFRCKLCEVGFYLFQRFGMVKKQKDSSEKSKKLSAVTREYTVHMHKRIHGIGFKKRAPRAIKEIRKFARQQMGTDDVRIDTRLNKHIWSRGIRNVPFRIRIRLSRRENEDEESATKAYTLVTHVPVESFKRLRTITVQAED</sequence>
<dbReference type="STRING" id="6336.A0A0V0SGG6"/>
<proteinExistence type="inferred from homology"/>
<reference evidence="6 7" key="1">
    <citation type="submission" date="2015-01" db="EMBL/GenBank/DDBJ databases">
        <title>Evolution of Trichinella species and genotypes.</title>
        <authorList>
            <person name="Korhonen P.K."/>
            <person name="Edoardo P."/>
            <person name="Giuseppe L.R."/>
            <person name="Gasser R.B."/>
        </authorList>
    </citation>
    <scope>NUCLEOTIDE SEQUENCE [LARGE SCALE GENOMIC DNA]</scope>
    <source>
        <strain evidence="6">ISS37</strain>
    </source>
</reference>
<accession>A0A0V0SGG6</accession>
<dbReference type="InterPro" id="IPR023621">
    <property type="entry name" value="Ribosomal_eL31_dom_sf"/>
</dbReference>
<keyword evidence="2 6" id="KW-0689">Ribosomal protein</keyword>
<dbReference type="Proteomes" id="UP000054630">
    <property type="component" value="Unassembled WGS sequence"/>
</dbReference>
<dbReference type="SUPFAM" id="SSF54575">
    <property type="entry name" value="Ribosomal protein L31e"/>
    <property type="match status" value="1"/>
</dbReference>
<dbReference type="GO" id="GO:0002181">
    <property type="term" value="P:cytoplasmic translation"/>
    <property type="evidence" value="ECO:0007669"/>
    <property type="project" value="TreeGrafter"/>
</dbReference>
<comment type="caution">
    <text evidence="6">The sequence shown here is derived from an EMBL/GenBank/DDBJ whole genome shotgun (WGS) entry which is preliminary data.</text>
</comment>
<name>A0A0V0SGG6_9BILA</name>